<evidence type="ECO:0000259" key="2">
    <source>
        <dbReference type="Pfam" id="PF21107"/>
    </source>
</evidence>
<dbReference type="AlphaFoldDB" id="A0A815MXE3"/>
<feature type="domain" description="STPR" evidence="2">
    <location>
        <begin position="203"/>
        <end position="272"/>
    </location>
</feature>
<sequence>MESIMSPLEFRPYGVFDDRIHVVDLIAKEYLEKASADVQHLIPVDVDADGNGLYHSVILLMNDSTLTASELRAGMAAMNSIFTPIPPIVANCEVAVLWSNVRKEMHVRAVNNNLWSSNHFVPLLAPNQQYDFDHNNQLLLSNVKTPEKKTFKNNAVTQIRMPEYESSPNRRVRSDINIESERTKAISPIAIEQAQADTEEEHENRLSLLRERARLRRVNQTEEQRQNRLAKDRERTQSRRESQAEEQRHDRLAKDRERARSRRESDPEEQRQDRLAKDRERTRSRRRNETDDQY</sequence>
<gene>
    <name evidence="3" type="ORF">IZO911_LOCUS41025</name>
</gene>
<feature type="region of interest" description="Disordered" evidence="1">
    <location>
        <begin position="219"/>
        <end position="294"/>
    </location>
</feature>
<accession>A0A815MXE3</accession>
<dbReference type="Pfam" id="PF21107">
    <property type="entry name" value="STPRs"/>
    <property type="match status" value="1"/>
</dbReference>
<evidence type="ECO:0000313" key="3">
    <source>
        <dbReference type="EMBL" id="CAF1427264.1"/>
    </source>
</evidence>
<proteinExistence type="predicted"/>
<dbReference type="InterPro" id="IPR048998">
    <property type="entry name" value="STPR"/>
</dbReference>
<organism evidence="3 4">
    <name type="scientific">Adineta steineri</name>
    <dbReference type="NCBI Taxonomy" id="433720"/>
    <lineage>
        <taxon>Eukaryota</taxon>
        <taxon>Metazoa</taxon>
        <taxon>Spiralia</taxon>
        <taxon>Gnathifera</taxon>
        <taxon>Rotifera</taxon>
        <taxon>Eurotatoria</taxon>
        <taxon>Bdelloidea</taxon>
        <taxon>Adinetida</taxon>
        <taxon>Adinetidae</taxon>
        <taxon>Adineta</taxon>
    </lineage>
</organism>
<dbReference type="Proteomes" id="UP000663860">
    <property type="component" value="Unassembled WGS sequence"/>
</dbReference>
<evidence type="ECO:0000313" key="4">
    <source>
        <dbReference type="Proteomes" id="UP000663860"/>
    </source>
</evidence>
<name>A0A815MXE3_9BILA</name>
<reference evidence="3" key="1">
    <citation type="submission" date="2021-02" db="EMBL/GenBank/DDBJ databases">
        <authorList>
            <person name="Nowell W R."/>
        </authorList>
    </citation>
    <scope>NUCLEOTIDE SEQUENCE</scope>
</reference>
<feature type="non-terminal residue" evidence="3">
    <location>
        <position position="294"/>
    </location>
</feature>
<comment type="caution">
    <text evidence="3">The sequence shown here is derived from an EMBL/GenBank/DDBJ whole genome shotgun (WGS) entry which is preliminary data.</text>
</comment>
<protein>
    <recommendedName>
        <fullName evidence="2">STPR domain-containing protein</fullName>
    </recommendedName>
</protein>
<evidence type="ECO:0000256" key="1">
    <source>
        <dbReference type="SAM" id="MobiDB-lite"/>
    </source>
</evidence>
<dbReference type="EMBL" id="CAJNOE010001485">
    <property type="protein sequence ID" value="CAF1427264.1"/>
    <property type="molecule type" value="Genomic_DNA"/>
</dbReference>